<evidence type="ECO:0000313" key="2">
    <source>
        <dbReference type="Proteomes" id="UP000516437"/>
    </source>
</evidence>
<reference evidence="1 2" key="1">
    <citation type="journal article" date="2019" name="Plant Biotechnol. J.">
        <title>The red bayberry genome and genetic basis of sex determination.</title>
        <authorList>
            <person name="Jia H.M."/>
            <person name="Jia H.J."/>
            <person name="Cai Q.L."/>
            <person name="Wang Y."/>
            <person name="Zhao H.B."/>
            <person name="Yang W.F."/>
            <person name="Wang G.Y."/>
            <person name="Li Y.H."/>
            <person name="Zhan D.L."/>
            <person name="Shen Y.T."/>
            <person name="Niu Q.F."/>
            <person name="Chang L."/>
            <person name="Qiu J."/>
            <person name="Zhao L."/>
            <person name="Xie H.B."/>
            <person name="Fu W.Y."/>
            <person name="Jin J."/>
            <person name="Li X.W."/>
            <person name="Jiao Y."/>
            <person name="Zhou C.C."/>
            <person name="Tu T."/>
            <person name="Chai C.Y."/>
            <person name="Gao J.L."/>
            <person name="Fan L.J."/>
            <person name="van de Weg E."/>
            <person name="Wang J.Y."/>
            <person name="Gao Z.S."/>
        </authorList>
    </citation>
    <scope>NUCLEOTIDE SEQUENCE [LARGE SCALE GENOMIC DNA]</scope>
    <source>
        <tissue evidence="1">Leaves</tissue>
    </source>
</reference>
<dbReference type="Proteomes" id="UP000516437">
    <property type="component" value="Chromosome 8"/>
</dbReference>
<dbReference type="AlphaFoldDB" id="A0A6A1UWH8"/>
<gene>
    <name evidence="1" type="ORF">CJ030_MR8G012735</name>
</gene>
<dbReference type="InterPro" id="IPR016024">
    <property type="entry name" value="ARM-type_fold"/>
</dbReference>
<dbReference type="Pfam" id="PF05536">
    <property type="entry name" value="Neurochondrin"/>
    <property type="match status" value="1"/>
</dbReference>
<dbReference type="InterPro" id="IPR008709">
    <property type="entry name" value="Neurochondrin"/>
</dbReference>
<dbReference type="PANTHER" id="PTHR13109:SF7">
    <property type="entry name" value="NEUROCHONDRIN"/>
    <property type="match status" value="1"/>
</dbReference>
<proteinExistence type="predicted"/>
<dbReference type="OrthoDB" id="8962942at2759"/>
<evidence type="ECO:0000313" key="1">
    <source>
        <dbReference type="EMBL" id="KAB1204663.1"/>
    </source>
</evidence>
<organism evidence="1 2">
    <name type="scientific">Morella rubra</name>
    <name type="common">Chinese bayberry</name>
    <dbReference type="NCBI Taxonomy" id="262757"/>
    <lineage>
        <taxon>Eukaryota</taxon>
        <taxon>Viridiplantae</taxon>
        <taxon>Streptophyta</taxon>
        <taxon>Embryophyta</taxon>
        <taxon>Tracheophyta</taxon>
        <taxon>Spermatophyta</taxon>
        <taxon>Magnoliopsida</taxon>
        <taxon>eudicotyledons</taxon>
        <taxon>Gunneridae</taxon>
        <taxon>Pentapetalae</taxon>
        <taxon>rosids</taxon>
        <taxon>fabids</taxon>
        <taxon>Fagales</taxon>
        <taxon>Myricaceae</taxon>
        <taxon>Morella</taxon>
    </lineage>
</organism>
<sequence>MRQDVRGKFVGGEQLAFSKSLRVFQTKKRKQNPPKFSDNHLPHSCDIRIQLLGFHGEPLTHSLPFPLCLVLNFFASNLQEAQPEQAPSLEDCLKLLQGERDEQRLAGLFLVTKFCKGDDHALLCRVYDAVGVRFLDRLLRTGMGKGSIGGSGTDNRDAYLKLAITVLAAFCRVPEIASSEDMSSKIPLILETMSDSGSSVHAECLEFLYLVSTASEDGALKLYESRGMKVLASQISTFSDDSQLMEIATKLVLLMLSKLPLDVITNDYLFELSLIVVKLAQQFALLHNLLKFEVLHLLSTILSSKYSAPLHEALREMPNGSWSYYIRDGIAAILHSRVAPAERLEALMLAETMVTIHGEQWLIGHVNLPDKEDSIPVDRFLLLVLEQSRVEVAVLLNDLAYLKYEASNNCSSTAETILLKQRNVAIAFSLMEKIIKVISDAGGNEGELIDEATSINVIRALDETIRVVLEYLQDAKEHGQRKGDDLLASVRIIGSYLAETPFACKEKVRELLEYMLSVEGEDEQSPFYSICFLLPMLCQVTMEMEGCKALASSGGDRAVMECLIKLIGGSNRMVGNNSCVFLACDAIMNLLLKVKEQVRVSLDEANFVHLLKALANWTVDMEDPSVFMMASSICALIFDFTSEEALLNHPNFDYSSLNGLSRLIARSLATRGQDMSNDAKAEADLFEIVNAGYSRWALRFPHIRAAVEG</sequence>
<comment type="caution">
    <text evidence="1">The sequence shown here is derived from an EMBL/GenBank/DDBJ whole genome shotgun (WGS) entry which is preliminary data.</text>
</comment>
<name>A0A6A1UWH8_9ROSI</name>
<accession>A0A6A1UWH8</accession>
<dbReference type="SUPFAM" id="SSF48371">
    <property type="entry name" value="ARM repeat"/>
    <property type="match status" value="1"/>
</dbReference>
<keyword evidence="2" id="KW-1185">Reference proteome</keyword>
<dbReference type="PANTHER" id="PTHR13109">
    <property type="entry name" value="NEUROCHONDRIN"/>
    <property type="match status" value="1"/>
</dbReference>
<dbReference type="EMBL" id="RXIC02000026">
    <property type="protein sequence ID" value="KAB1204663.1"/>
    <property type="molecule type" value="Genomic_DNA"/>
</dbReference>
<protein>
    <submittedName>
        <fullName evidence="1">Neurochondrin</fullName>
    </submittedName>
</protein>